<gene>
    <name evidence="9" type="primary">ymfD</name>
    <name evidence="9" type="ORF">SAMEA4364220_01904</name>
</gene>
<dbReference type="PANTHER" id="PTHR43414">
    <property type="entry name" value="MULTIDRUG RESISTANCE PROTEIN MDTG"/>
    <property type="match status" value="1"/>
</dbReference>
<feature type="domain" description="Major facilitator superfamily (MFS) profile" evidence="8">
    <location>
        <begin position="6"/>
        <end position="395"/>
    </location>
</feature>
<dbReference type="Proteomes" id="UP000215383">
    <property type="component" value="Chromosome 1"/>
</dbReference>
<evidence type="ECO:0000259" key="8">
    <source>
        <dbReference type="PROSITE" id="PS50850"/>
    </source>
</evidence>
<dbReference type="eggNOG" id="COG2814">
    <property type="taxonomic scope" value="Bacteria"/>
</dbReference>
<dbReference type="GO" id="GO:0005886">
    <property type="term" value="C:plasma membrane"/>
    <property type="evidence" value="ECO:0007669"/>
    <property type="project" value="UniProtKB-SubCell"/>
</dbReference>
<name>A0A239U3G9_9FIRM</name>
<feature type="transmembrane region" description="Helical" evidence="7">
    <location>
        <begin position="102"/>
        <end position="125"/>
    </location>
</feature>
<dbReference type="Pfam" id="PF07690">
    <property type="entry name" value="MFS_1"/>
    <property type="match status" value="1"/>
</dbReference>
<feature type="transmembrane region" description="Helical" evidence="7">
    <location>
        <begin position="166"/>
        <end position="184"/>
    </location>
</feature>
<dbReference type="PANTHER" id="PTHR43414:SF6">
    <property type="entry name" value="MULTIDRUG RESISTANCE PROTEIN MDTG"/>
    <property type="match status" value="1"/>
</dbReference>
<feature type="transmembrane region" description="Helical" evidence="7">
    <location>
        <begin position="7"/>
        <end position="33"/>
    </location>
</feature>
<dbReference type="PROSITE" id="PS50850">
    <property type="entry name" value="MFS"/>
    <property type="match status" value="1"/>
</dbReference>
<feature type="transmembrane region" description="Helical" evidence="7">
    <location>
        <begin position="137"/>
        <end position="160"/>
    </location>
</feature>
<protein>
    <submittedName>
        <fullName evidence="9">Bacillibactin exporter</fullName>
    </submittedName>
</protein>
<feature type="transmembrane region" description="Helical" evidence="7">
    <location>
        <begin position="304"/>
        <end position="329"/>
    </location>
</feature>
<evidence type="ECO:0000313" key="10">
    <source>
        <dbReference type="Proteomes" id="UP000215383"/>
    </source>
</evidence>
<dbReference type="InterPro" id="IPR011701">
    <property type="entry name" value="MFS"/>
</dbReference>
<evidence type="ECO:0000256" key="3">
    <source>
        <dbReference type="ARBA" id="ARBA00022475"/>
    </source>
</evidence>
<proteinExistence type="predicted"/>
<dbReference type="Gene3D" id="1.20.1250.20">
    <property type="entry name" value="MFS general substrate transporter like domains"/>
    <property type="match status" value="1"/>
</dbReference>
<keyword evidence="4 7" id="KW-0812">Transmembrane</keyword>
<feature type="transmembrane region" description="Helical" evidence="7">
    <location>
        <begin position="217"/>
        <end position="239"/>
    </location>
</feature>
<keyword evidence="10" id="KW-1185">Reference proteome</keyword>
<dbReference type="InterPro" id="IPR020846">
    <property type="entry name" value="MFS_dom"/>
</dbReference>
<dbReference type="AlphaFoldDB" id="A0A239U3G9"/>
<feature type="transmembrane region" description="Helical" evidence="7">
    <location>
        <begin position="369"/>
        <end position="389"/>
    </location>
</feature>
<organism evidence="9 10">
    <name type="scientific">Megamonas hypermegale</name>
    <dbReference type="NCBI Taxonomy" id="158847"/>
    <lineage>
        <taxon>Bacteria</taxon>
        <taxon>Bacillati</taxon>
        <taxon>Bacillota</taxon>
        <taxon>Negativicutes</taxon>
        <taxon>Selenomonadales</taxon>
        <taxon>Selenomonadaceae</taxon>
        <taxon>Megamonas</taxon>
    </lineage>
</organism>
<evidence type="ECO:0000256" key="1">
    <source>
        <dbReference type="ARBA" id="ARBA00004651"/>
    </source>
</evidence>
<comment type="subcellular location">
    <subcellularLocation>
        <location evidence="1">Cell membrane</location>
        <topology evidence="1">Multi-pass membrane protein</topology>
    </subcellularLocation>
</comment>
<feature type="transmembrane region" description="Helical" evidence="7">
    <location>
        <begin position="279"/>
        <end position="298"/>
    </location>
</feature>
<feature type="transmembrane region" description="Helical" evidence="7">
    <location>
        <begin position="77"/>
        <end position="96"/>
    </location>
</feature>
<keyword evidence="5 7" id="KW-1133">Transmembrane helix</keyword>
<feature type="transmembrane region" description="Helical" evidence="7">
    <location>
        <begin position="251"/>
        <end position="272"/>
    </location>
</feature>
<evidence type="ECO:0000256" key="7">
    <source>
        <dbReference type="SAM" id="Phobius"/>
    </source>
</evidence>
<dbReference type="GO" id="GO:0022857">
    <property type="term" value="F:transmembrane transporter activity"/>
    <property type="evidence" value="ECO:0007669"/>
    <property type="project" value="InterPro"/>
</dbReference>
<reference evidence="9 10" key="1">
    <citation type="submission" date="2017-06" db="EMBL/GenBank/DDBJ databases">
        <authorList>
            <consortium name="Pathogen Informatics"/>
        </authorList>
    </citation>
    <scope>NUCLEOTIDE SEQUENCE [LARGE SCALE GENOMIC DNA]</scope>
    <source>
        <strain evidence="9 10">NCTC10570</strain>
    </source>
</reference>
<keyword evidence="2" id="KW-0813">Transport</keyword>
<keyword evidence="6 7" id="KW-0472">Membrane</keyword>
<evidence type="ECO:0000256" key="6">
    <source>
        <dbReference type="ARBA" id="ARBA00023136"/>
    </source>
</evidence>
<dbReference type="RefSeq" id="WP_027889058.1">
    <property type="nucleotide sequence ID" value="NZ_LT906446.1"/>
</dbReference>
<feature type="transmembrane region" description="Helical" evidence="7">
    <location>
        <begin position="341"/>
        <end position="363"/>
    </location>
</feature>
<evidence type="ECO:0000256" key="5">
    <source>
        <dbReference type="ARBA" id="ARBA00022989"/>
    </source>
</evidence>
<keyword evidence="3" id="KW-1003">Cell membrane</keyword>
<accession>A0A239U3G9</accession>
<dbReference type="SUPFAM" id="SSF103473">
    <property type="entry name" value="MFS general substrate transporter"/>
    <property type="match status" value="1"/>
</dbReference>
<dbReference type="GeneID" id="78507889"/>
<evidence type="ECO:0000256" key="4">
    <source>
        <dbReference type="ARBA" id="ARBA00022692"/>
    </source>
</evidence>
<dbReference type="InterPro" id="IPR036259">
    <property type="entry name" value="MFS_trans_sf"/>
</dbReference>
<evidence type="ECO:0000313" key="9">
    <source>
        <dbReference type="EMBL" id="SNV03968.1"/>
    </source>
</evidence>
<dbReference type="EMBL" id="LT906446">
    <property type="protein sequence ID" value="SNV03968.1"/>
    <property type="molecule type" value="Genomic_DNA"/>
</dbReference>
<feature type="transmembrane region" description="Helical" evidence="7">
    <location>
        <begin position="45"/>
        <end position="65"/>
    </location>
</feature>
<sequence length="403" mass="43492">MSWKAILSILTCNVVLMSASYTMLIPFLPMYLIQELGVPADHANMWSGVVFSISFVVSAVMGPIWGKLSDKKGRKLMAIRSGAGLAIAYFLCGIVSSPFQLMLARAFQGFAAGLWPAELAIMSAYAPKQKLGFCMGVMQGALTAGGVIGPLLGGILASVFGMRISFFIAAAALGIITIITFIFIKEPPRVEKTPEQILVAQKAEQVNLLKIPMIRRLLECAVVIQMAILILQPILTIYIAELNHSMENVVMLSGIVFSLGGFAGAISSPLWGKYGQAHGFFRTMCITLAISGIVLILQSIPDTLIPFAILQFMCGLFYAGVYPSINSILVKKSPPEQRGRIFGLMFSAQQVGSTIGPLVGGLIGTFIGLKFVFIFAGALMFLTSASMYLKPPIRKINRKKFAN</sequence>
<dbReference type="PRINTS" id="PR01035">
    <property type="entry name" value="TCRTETA"/>
</dbReference>
<evidence type="ECO:0000256" key="2">
    <source>
        <dbReference type="ARBA" id="ARBA00022448"/>
    </source>
</evidence>
<dbReference type="InterPro" id="IPR001958">
    <property type="entry name" value="Tet-R_TetA/multi-R_MdtG-like"/>
</dbReference>